<sequence>MNLELDARLAKQGDKEAFIRLVKSLELSLYRIARSILNRDEDCADAIQETILKAYHAIPKLKQESFVKTWMIRILINECRKLLGKRRGMVLTGEIPETAALSVEFDRIELKEAVEKLDDSLRIVITLHYFEDMSLKQVAAALELPEGTIKSRLHRARQSLLDFLQPKAEGDYAHGIH</sequence>
<dbReference type="Pfam" id="PF04542">
    <property type="entry name" value="Sigma70_r2"/>
    <property type="match status" value="1"/>
</dbReference>
<dbReference type="Gene3D" id="1.10.10.10">
    <property type="entry name" value="Winged helix-like DNA-binding domain superfamily/Winged helix DNA-binding domain"/>
    <property type="match status" value="1"/>
</dbReference>
<dbReference type="InterPro" id="IPR014284">
    <property type="entry name" value="RNA_pol_sigma-70_dom"/>
</dbReference>
<evidence type="ECO:0000256" key="3">
    <source>
        <dbReference type="ARBA" id="ARBA00023082"/>
    </source>
</evidence>
<dbReference type="CDD" id="cd06171">
    <property type="entry name" value="Sigma70_r4"/>
    <property type="match status" value="1"/>
</dbReference>
<dbReference type="RefSeq" id="WP_373956407.1">
    <property type="nucleotide sequence ID" value="NZ_JBHDLN010000021.1"/>
</dbReference>
<comment type="similarity">
    <text evidence="1">Belongs to the sigma-70 factor family. ECF subfamily.</text>
</comment>
<dbReference type="InterPro" id="IPR013325">
    <property type="entry name" value="RNA_pol_sigma_r2"/>
</dbReference>
<dbReference type="InterPro" id="IPR013324">
    <property type="entry name" value="RNA_pol_sigma_r3/r4-like"/>
</dbReference>
<dbReference type="InterPro" id="IPR036388">
    <property type="entry name" value="WH-like_DNA-bd_sf"/>
</dbReference>
<name>A0ABV4V9Y3_9BACL</name>
<evidence type="ECO:0000313" key="8">
    <source>
        <dbReference type="Proteomes" id="UP001575622"/>
    </source>
</evidence>
<evidence type="ECO:0000256" key="2">
    <source>
        <dbReference type="ARBA" id="ARBA00023015"/>
    </source>
</evidence>
<keyword evidence="4" id="KW-0804">Transcription</keyword>
<dbReference type="InterPro" id="IPR039425">
    <property type="entry name" value="RNA_pol_sigma-70-like"/>
</dbReference>
<dbReference type="InterPro" id="IPR013249">
    <property type="entry name" value="RNA_pol_sigma70_r4_t2"/>
</dbReference>
<evidence type="ECO:0000256" key="4">
    <source>
        <dbReference type="ARBA" id="ARBA00023163"/>
    </source>
</evidence>
<dbReference type="PANTHER" id="PTHR43133:SF51">
    <property type="entry name" value="RNA POLYMERASE SIGMA FACTOR"/>
    <property type="match status" value="1"/>
</dbReference>
<evidence type="ECO:0000256" key="1">
    <source>
        <dbReference type="ARBA" id="ARBA00010641"/>
    </source>
</evidence>
<dbReference type="SUPFAM" id="SSF88659">
    <property type="entry name" value="Sigma3 and sigma4 domains of RNA polymerase sigma factors"/>
    <property type="match status" value="1"/>
</dbReference>
<reference evidence="7 8" key="1">
    <citation type="submission" date="2024-09" db="EMBL/GenBank/DDBJ databases">
        <authorList>
            <person name="Makale K.P.P."/>
            <person name="Makhzoum A."/>
            <person name="Rantong G."/>
            <person name="Rahube T.O."/>
        </authorList>
    </citation>
    <scope>NUCLEOTIDE SEQUENCE [LARGE SCALE GENOMIC DNA]</scope>
    <source>
        <strain evidence="7 8">KM_D13</strain>
    </source>
</reference>
<feature type="domain" description="RNA polymerase sigma factor 70 region 4 type 2" evidence="6">
    <location>
        <begin position="109"/>
        <end position="160"/>
    </location>
</feature>
<dbReference type="Gene3D" id="1.10.1740.10">
    <property type="match status" value="1"/>
</dbReference>
<dbReference type="SUPFAM" id="SSF88946">
    <property type="entry name" value="Sigma2 domain of RNA polymerase sigma factors"/>
    <property type="match status" value="1"/>
</dbReference>
<comment type="caution">
    <text evidence="7">The sequence shown here is derived from an EMBL/GenBank/DDBJ whole genome shotgun (WGS) entry which is preliminary data.</text>
</comment>
<proteinExistence type="inferred from homology"/>
<keyword evidence="3" id="KW-0731">Sigma factor</keyword>
<dbReference type="EMBL" id="JBHDLN010000021">
    <property type="protein sequence ID" value="MFB0846450.1"/>
    <property type="molecule type" value="Genomic_DNA"/>
</dbReference>
<keyword evidence="8" id="KW-1185">Reference proteome</keyword>
<dbReference type="Pfam" id="PF08281">
    <property type="entry name" value="Sigma70_r4_2"/>
    <property type="match status" value="1"/>
</dbReference>
<organism evidence="7 8">
    <name type="scientific">Paenibacillus oleatilyticus</name>
    <dbReference type="NCBI Taxonomy" id="2594886"/>
    <lineage>
        <taxon>Bacteria</taxon>
        <taxon>Bacillati</taxon>
        <taxon>Bacillota</taxon>
        <taxon>Bacilli</taxon>
        <taxon>Bacillales</taxon>
        <taxon>Paenibacillaceae</taxon>
        <taxon>Paenibacillus</taxon>
    </lineage>
</organism>
<protein>
    <submittedName>
        <fullName evidence="7">Sigma-70 family RNA polymerase sigma factor</fullName>
    </submittedName>
</protein>
<evidence type="ECO:0000259" key="5">
    <source>
        <dbReference type="Pfam" id="PF04542"/>
    </source>
</evidence>
<dbReference type="Proteomes" id="UP001575622">
    <property type="component" value="Unassembled WGS sequence"/>
</dbReference>
<dbReference type="PANTHER" id="PTHR43133">
    <property type="entry name" value="RNA POLYMERASE ECF-TYPE SIGMA FACTO"/>
    <property type="match status" value="1"/>
</dbReference>
<dbReference type="InterPro" id="IPR007627">
    <property type="entry name" value="RNA_pol_sigma70_r2"/>
</dbReference>
<dbReference type="NCBIfam" id="TIGR02937">
    <property type="entry name" value="sigma70-ECF"/>
    <property type="match status" value="1"/>
</dbReference>
<feature type="domain" description="RNA polymerase sigma-70 region 2" evidence="5">
    <location>
        <begin position="21"/>
        <end position="87"/>
    </location>
</feature>
<keyword evidence="2" id="KW-0805">Transcription regulation</keyword>
<evidence type="ECO:0000259" key="6">
    <source>
        <dbReference type="Pfam" id="PF08281"/>
    </source>
</evidence>
<gene>
    <name evidence="7" type="ORF">ACEU3E_30060</name>
</gene>
<accession>A0ABV4V9Y3</accession>
<evidence type="ECO:0000313" key="7">
    <source>
        <dbReference type="EMBL" id="MFB0846450.1"/>
    </source>
</evidence>